<dbReference type="EMBL" id="JACHJS010000001">
    <property type="protein sequence ID" value="MBB4967279.1"/>
    <property type="molecule type" value="Genomic_DNA"/>
</dbReference>
<keyword evidence="3" id="KW-1185">Reference proteome</keyword>
<accession>A0A7W7WXB6</accession>
<protein>
    <submittedName>
        <fullName evidence="2">Uncharacterized protein</fullName>
    </submittedName>
</protein>
<organism evidence="2 3">
    <name type="scientific">Saccharothrix violaceirubra</name>
    <dbReference type="NCBI Taxonomy" id="413306"/>
    <lineage>
        <taxon>Bacteria</taxon>
        <taxon>Bacillati</taxon>
        <taxon>Actinomycetota</taxon>
        <taxon>Actinomycetes</taxon>
        <taxon>Pseudonocardiales</taxon>
        <taxon>Pseudonocardiaceae</taxon>
        <taxon>Saccharothrix</taxon>
    </lineage>
</organism>
<name>A0A7W7WXB6_9PSEU</name>
<feature type="transmembrane region" description="Helical" evidence="1">
    <location>
        <begin position="31"/>
        <end position="51"/>
    </location>
</feature>
<dbReference type="Proteomes" id="UP000542674">
    <property type="component" value="Unassembled WGS sequence"/>
</dbReference>
<gene>
    <name evidence="2" type="ORF">F4559_004638</name>
</gene>
<keyword evidence="1" id="KW-1133">Transmembrane helix</keyword>
<comment type="caution">
    <text evidence="2">The sequence shown here is derived from an EMBL/GenBank/DDBJ whole genome shotgun (WGS) entry which is preliminary data.</text>
</comment>
<dbReference type="AlphaFoldDB" id="A0A7W7WXB6"/>
<keyword evidence="1" id="KW-0812">Transmembrane</keyword>
<evidence type="ECO:0000256" key="1">
    <source>
        <dbReference type="SAM" id="Phobius"/>
    </source>
</evidence>
<sequence>MRNLPVPLHDRAAGRRLADPTAVVDLLTHPAATAVAAVAVACVVGLVALMATGVPARHLGTATAAFVTATALCLLLFGFVLPWL</sequence>
<dbReference type="RefSeq" id="WP_184671850.1">
    <property type="nucleotide sequence ID" value="NZ_BAABAI010000009.1"/>
</dbReference>
<evidence type="ECO:0000313" key="3">
    <source>
        <dbReference type="Proteomes" id="UP000542674"/>
    </source>
</evidence>
<keyword evidence="1" id="KW-0472">Membrane</keyword>
<feature type="transmembrane region" description="Helical" evidence="1">
    <location>
        <begin position="63"/>
        <end position="83"/>
    </location>
</feature>
<evidence type="ECO:0000313" key="2">
    <source>
        <dbReference type="EMBL" id="MBB4967279.1"/>
    </source>
</evidence>
<reference evidence="2 3" key="1">
    <citation type="submission" date="2020-08" db="EMBL/GenBank/DDBJ databases">
        <title>Sequencing the genomes of 1000 actinobacteria strains.</title>
        <authorList>
            <person name="Klenk H.-P."/>
        </authorList>
    </citation>
    <scope>NUCLEOTIDE SEQUENCE [LARGE SCALE GENOMIC DNA]</scope>
    <source>
        <strain evidence="2 3">DSM 45084</strain>
    </source>
</reference>
<proteinExistence type="predicted"/>